<dbReference type="InterPro" id="IPR050833">
    <property type="entry name" value="Poly_Biosynth_Transport"/>
</dbReference>
<keyword evidence="6 7" id="KW-0472">Membrane</keyword>
<feature type="transmembrane region" description="Helical" evidence="7">
    <location>
        <begin position="317"/>
        <end position="335"/>
    </location>
</feature>
<feature type="transmembrane region" description="Helical" evidence="7">
    <location>
        <begin position="412"/>
        <end position="432"/>
    </location>
</feature>
<evidence type="ECO:0000256" key="5">
    <source>
        <dbReference type="ARBA" id="ARBA00022989"/>
    </source>
</evidence>
<feature type="transmembrane region" description="Helical" evidence="7">
    <location>
        <begin position="109"/>
        <end position="132"/>
    </location>
</feature>
<feature type="transmembrane region" description="Helical" evidence="7">
    <location>
        <begin position="382"/>
        <end position="400"/>
    </location>
</feature>
<feature type="transmembrane region" description="Helical" evidence="7">
    <location>
        <begin position="228"/>
        <end position="245"/>
    </location>
</feature>
<feature type="transmembrane region" description="Helical" evidence="7">
    <location>
        <begin position="356"/>
        <end position="376"/>
    </location>
</feature>
<name>A0A6J4U706_9SPHN</name>
<dbReference type="PANTHER" id="PTHR30250:SF10">
    <property type="entry name" value="LIPOPOLYSACCHARIDE BIOSYNTHESIS PROTEIN WZXC"/>
    <property type="match status" value="1"/>
</dbReference>
<dbReference type="CDD" id="cd13127">
    <property type="entry name" value="MATE_tuaB_like"/>
    <property type="match status" value="1"/>
</dbReference>
<feature type="transmembrane region" description="Helical" evidence="7">
    <location>
        <begin position="291"/>
        <end position="311"/>
    </location>
</feature>
<feature type="transmembrane region" description="Helical" evidence="7">
    <location>
        <begin position="438"/>
        <end position="461"/>
    </location>
</feature>
<evidence type="ECO:0000256" key="3">
    <source>
        <dbReference type="ARBA" id="ARBA00022475"/>
    </source>
</evidence>
<evidence type="ECO:0000256" key="1">
    <source>
        <dbReference type="ARBA" id="ARBA00004651"/>
    </source>
</evidence>
<comment type="similarity">
    <text evidence="2">Belongs to the polysaccharide synthase family.</text>
</comment>
<dbReference type="GO" id="GO:0005886">
    <property type="term" value="C:plasma membrane"/>
    <property type="evidence" value="ECO:0007669"/>
    <property type="project" value="UniProtKB-SubCell"/>
</dbReference>
<protein>
    <recommendedName>
        <fullName evidence="9">Polysaccharide biosynthesis protein</fullName>
    </recommendedName>
</protein>
<sequence length="488" mass="52925">MSVRNAALWSMTSQYVAFIAQFVSSVLIARFFLSPEEVGLFSIALSAAMLVSALQDFGITRYIAGEPNLSDAQIRGAFSVSVLFALAVGLAILALAWPASRFYDDPRLLPVLVVVAGSYLLVPFAIVPSALLQRELDFKSIFIVTVGSAFAQAGTALLLAALGFSALSLAWATVAQQGARALLGQWRSGRRPPFPLSLAGAKPILRFGSGASVLYMSGAIGTRTPELIIGRMLNIAAVGIYGRAVGLAGQLRQLVSGAISSVFYPAFARIRDSGEALAPPYLRVVAGYSGTTWPAMAFLAAASTPVVLMLFGERWAAVAPLLTWIAISEIIFTGLPLQMDMPILLGRMRRLLQLNILDTIASIGLLVLACFWSLEWAAASRIGYAFAWFAIYAAFMRHLVDFRWRDMLGVYARSMAATLATVAPLLLLYWSWKRPEDVGFLELAACALIGCLAWQLTIFLVRHPIRHEVMGMLGIVRQAVAPRRFRRS</sequence>
<dbReference type="EMBL" id="CADCWD010000069">
    <property type="protein sequence ID" value="CAA9540767.1"/>
    <property type="molecule type" value="Genomic_DNA"/>
</dbReference>
<dbReference type="Pfam" id="PF13440">
    <property type="entry name" value="Polysacc_synt_3"/>
    <property type="match status" value="1"/>
</dbReference>
<organism evidence="8">
    <name type="scientific">uncultured Sphingosinicella sp</name>
    <dbReference type="NCBI Taxonomy" id="478748"/>
    <lineage>
        <taxon>Bacteria</taxon>
        <taxon>Pseudomonadati</taxon>
        <taxon>Pseudomonadota</taxon>
        <taxon>Alphaproteobacteria</taxon>
        <taxon>Sphingomonadales</taxon>
        <taxon>Sphingosinicellaceae</taxon>
        <taxon>Sphingosinicella</taxon>
        <taxon>environmental samples</taxon>
    </lineage>
</organism>
<gene>
    <name evidence="8" type="ORF">AVDCRST_MAG23-2046</name>
</gene>
<keyword evidence="5 7" id="KW-1133">Transmembrane helix</keyword>
<feature type="transmembrane region" description="Helical" evidence="7">
    <location>
        <begin position="39"/>
        <end position="64"/>
    </location>
</feature>
<feature type="transmembrane region" description="Helical" evidence="7">
    <location>
        <begin position="12"/>
        <end position="33"/>
    </location>
</feature>
<proteinExistence type="inferred from homology"/>
<evidence type="ECO:0000256" key="7">
    <source>
        <dbReference type="SAM" id="Phobius"/>
    </source>
</evidence>
<evidence type="ECO:0000256" key="4">
    <source>
        <dbReference type="ARBA" id="ARBA00022692"/>
    </source>
</evidence>
<comment type="subcellular location">
    <subcellularLocation>
        <location evidence="1">Cell membrane</location>
        <topology evidence="1">Multi-pass membrane protein</topology>
    </subcellularLocation>
</comment>
<evidence type="ECO:0000256" key="6">
    <source>
        <dbReference type="ARBA" id="ARBA00023136"/>
    </source>
</evidence>
<evidence type="ECO:0008006" key="9">
    <source>
        <dbReference type="Google" id="ProtNLM"/>
    </source>
</evidence>
<evidence type="ECO:0000313" key="8">
    <source>
        <dbReference type="EMBL" id="CAA9540767.1"/>
    </source>
</evidence>
<reference evidence="8" key="1">
    <citation type="submission" date="2020-02" db="EMBL/GenBank/DDBJ databases">
        <authorList>
            <person name="Meier V. D."/>
        </authorList>
    </citation>
    <scope>NUCLEOTIDE SEQUENCE</scope>
    <source>
        <strain evidence="8">AVDCRST_MAG23</strain>
    </source>
</reference>
<keyword evidence="4 7" id="KW-0812">Transmembrane</keyword>
<feature type="transmembrane region" description="Helical" evidence="7">
    <location>
        <begin position="141"/>
        <end position="174"/>
    </location>
</feature>
<keyword evidence="3" id="KW-1003">Cell membrane</keyword>
<dbReference type="PANTHER" id="PTHR30250">
    <property type="entry name" value="PST FAMILY PREDICTED COLANIC ACID TRANSPORTER"/>
    <property type="match status" value="1"/>
</dbReference>
<evidence type="ECO:0000256" key="2">
    <source>
        <dbReference type="ARBA" id="ARBA00007430"/>
    </source>
</evidence>
<dbReference type="AlphaFoldDB" id="A0A6J4U706"/>
<feature type="transmembrane region" description="Helical" evidence="7">
    <location>
        <begin position="76"/>
        <end position="97"/>
    </location>
</feature>
<accession>A0A6J4U706</accession>